<gene>
    <name evidence="3" type="ORF">EDD69_10666</name>
</gene>
<protein>
    <submittedName>
        <fullName evidence="3">Short chain enoyl-CoA hydratase</fullName>
    </submittedName>
</protein>
<evidence type="ECO:0000256" key="1">
    <source>
        <dbReference type="ARBA" id="ARBA00005254"/>
    </source>
</evidence>
<dbReference type="RefSeq" id="WP_132948268.1">
    <property type="nucleotide sequence ID" value="NZ_SLUL01000006.1"/>
</dbReference>
<dbReference type="EMBL" id="SLUL01000006">
    <property type="protein sequence ID" value="TCL49714.1"/>
    <property type="molecule type" value="Genomic_DNA"/>
</dbReference>
<dbReference type="OrthoDB" id="9775794at2"/>
<dbReference type="FunFam" id="1.10.12.10:FF:000001">
    <property type="entry name" value="Probable enoyl-CoA hydratase, mitochondrial"/>
    <property type="match status" value="1"/>
</dbReference>
<dbReference type="FunFam" id="3.90.226.10:FF:000009">
    <property type="entry name" value="Carnitinyl-CoA dehydratase"/>
    <property type="match status" value="1"/>
</dbReference>
<sequence>MNKNVFLSKVTKHVTLITLHRPEAANALSLQLLRELNEAIEEIKNDRTTRVVIITGSGEKIFCAGTDLKERARMNEEQVCETVSIIRETVAKLELLPQPVIAALNGSAFGVGLELALACDIRMAAEHTVFGLTETSLGLIPGSGGTQRLPRLIGKGRAKELIFTARKITAVEAEKLGLVEHVIPSNQLLEKSIRLAEQIASNAPTAVIQAKIAINRGLETDLATGLMIEQIAYERTIPTKDRLEGLQAFKEKRKPVYKGE</sequence>
<dbReference type="InterPro" id="IPR029045">
    <property type="entry name" value="ClpP/crotonase-like_dom_sf"/>
</dbReference>
<comment type="caution">
    <text evidence="3">The sequence shown here is derived from an EMBL/GenBank/DDBJ whole genome shotgun (WGS) entry which is preliminary data.</text>
</comment>
<dbReference type="Gene3D" id="1.10.12.10">
    <property type="entry name" value="Lyase 2-enoyl-coa Hydratase, Chain A, domain 2"/>
    <property type="match status" value="1"/>
</dbReference>
<dbReference type="PANTHER" id="PTHR11941:SF54">
    <property type="entry name" value="ENOYL-COA HYDRATASE, MITOCHONDRIAL"/>
    <property type="match status" value="1"/>
</dbReference>
<name>A0A4R1QNY9_9BACL</name>
<organism evidence="3 4">
    <name type="scientific">Thermolongibacillus altinsuensis</name>
    <dbReference type="NCBI Taxonomy" id="575256"/>
    <lineage>
        <taxon>Bacteria</taxon>
        <taxon>Bacillati</taxon>
        <taxon>Bacillota</taxon>
        <taxon>Bacilli</taxon>
        <taxon>Bacillales</taxon>
        <taxon>Anoxybacillaceae</taxon>
        <taxon>Thermolongibacillus</taxon>
    </lineage>
</organism>
<reference evidence="3 4" key="1">
    <citation type="submission" date="2019-03" db="EMBL/GenBank/DDBJ databases">
        <title>Genomic Encyclopedia of Type Strains, Phase IV (KMG-IV): sequencing the most valuable type-strain genomes for metagenomic binning, comparative biology and taxonomic classification.</title>
        <authorList>
            <person name="Goeker M."/>
        </authorList>
    </citation>
    <scope>NUCLEOTIDE SEQUENCE [LARGE SCALE GENOMIC DNA]</scope>
    <source>
        <strain evidence="3 4">DSM 24979</strain>
    </source>
</reference>
<keyword evidence="2" id="KW-0456">Lyase</keyword>
<keyword evidence="4" id="KW-1185">Reference proteome</keyword>
<accession>A0A4R1QNY9</accession>
<proteinExistence type="inferred from homology"/>
<dbReference type="SUPFAM" id="SSF52096">
    <property type="entry name" value="ClpP/crotonase"/>
    <property type="match status" value="1"/>
</dbReference>
<dbReference type="Gene3D" id="3.90.226.10">
    <property type="entry name" value="2-enoyl-CoA Hydratase, Chain A, domain 1"/>
    <property type="match status" value="1"/>
</dbReference>
<dbReference type="CDD" id="cd06558">
    <property type="entry name" value="crotonase-like"/>
    <property type="match status" value="1"/>
</dbReference>
<dbReference type="Proteomes" id="UP000295658">
    <property type="component" value="Unassembled WGS sequence"/>
</dbReference>
<comment type="similarity">
    <text evidence="1">Belongs to the enoyl-CoA hydratase/isomerase family.</text>
</comment>
<evidence type="ECO:0000256" key="2">
    <source>
        <dbReference type="ARBA" id="ARBA00023239"/>
    </source>
</evidence>
<evidence type="ECO:0000313" key="4">
    <source>
        <dbReference type="Proteomes" id="UP000295658"/>
    </source>
</evidence>
<evidence type="ECO:0000313" key="3">
    <source>
        <dbReference type="EMBL" id="TCL49714.1"/>
    </source>
</evidence>
<dbReference type="GO" id="GO:0016836">
    <property type="term" value="F:hydro-lyase activity"/>
    <property type="evidence" value="ECO:0007669"/>
    <property type="project" value="UniProtKB-ARBA"/>
</dbReference>
<dbReference type="AlphaFoldDB" id="A0A4R1QNY9"/>
<dbReference type="Pfam" id="PF00378">
    <property type="entry name" value="ECH_1"/>
    <property type="match status" value="1"/>
</dbReference>
<dbReference type="GO" id="GO:0006635">
    <property type="term" value="P:fatty acid beta-oxidation"/>
    <property type="evidence" value="ECO:0007669"/>
    <property type="project" value="TreeGrafter"/>
</dbReference>
<dbReference type="InterPro" id="IPR014748">
    <property type="entry name" value="Enoyl-CoA_hydra_C"/>
</dbReference>
<dbReference type="NCBIfam" id="NF005802">
    <property type="entry name" value="PRK07657.1"/>
    <property type="match status" value="1"/>
</dbReference>
<dbReference type="PANTHER" id="PTHR11941">
    <property type="entry name" value="ENOYL-COA HYDRATASE-RELATED"/>
    <property type="match status" value="1"/>
</dbReference>
<dbReference type="InterPro" id="IPR001753">
    <property type="entry name" value="Enoyl-CoA_hydra/iso"/>
</dbReference>